<dbReference type="RefSeq" id="WP_162657038.1">
    <property type="nucleotide sequence ID" value="NZ_LR593887.1"/>
</dbReference>
<dbReference type="KEGG" id="tim:GMBLW1_21710"/>
<accession>A0A6C2YKN1</accession>
<name>A0A6C2YKN1_9BACT</name>
<evidence type="ECO:0000313" key="1">
    <source>
        <dbReference type="EMBL" id="VIP01789.1"/>
    </source>
</evidence>
<sequence>MQLSKSKQLLMMAGIPVLLGGALLLGMHLTATVGIAQDRKPAEAEASVVELVREIGPSHYANKEQRFNDLAWAVRISSGKESVIGVAIRFGGDEFYDLDLDTTRRILAVFRKLANSPKPPKTLVEKTFLDLSFTTLQRKLGGYRWEVLTTDEGHQRDVREAKEWCVAIEAALKDSEAFAKIEPAYRGD</sequence>
<protein>
    <submittedName>
        <fullName evidence="1">Uncharacterized protein</fullName>
    </submittedName>
</protein>
<keyword evidence="2" id="KW-1185">Reference proteome</keyword>
<proteinExistence type="predicted"/>
<dbReference type="EMBL" id="LR593887">
    <property type="protein sequence ID" value="VTR99454.1"/>
    <property type="molecule type" value="Genomic_DNA"/>
</dbReference>
<reference evidence="1" key="1">
    <citation type="submission" date="2019-04" db="EMBL/GenBank/DDBJ databases">
        <authorList>
            <consortium name="Science for Life Laboratories"/>
        </authorList>
    </citation>
    <scope>NUCLEOTIDE SEQUENCE</scope>
    <source>
        <strain evidence="1">MBLW1</strain>
    </source>
</reference>
<dbReference type="InParanoid" id="A0A6C2YKN1"/>
<dbReference type="AlphaFoldDB" id="A0A6C2YKN1"/>
<dbReference type="Proteomes" id="UP000464378">
    <property type="component" value="Chromosome"/>
</dbReference>
<evidence type="ECO:0000313" key="2">
    <source>
        <dbReference type="Proteomes" id="UP000464378"/>
    </source>
</evidence>
<organism evidence="1">
    <name type="scientific">Tuwongella immobilis</name>
    <dbReference type="NCBI Taxonomy" id="692036"/>
    <lineage>
        <taxon>Bacteria</taxon>
        <taxon>Pseudomonadati</taxon>
        <taxon>Planctomycetota</taxon>
        <taxon>Planctomycetia</taxon>
        <taxon>Gemmatales</taxon>
        <taxon>Gemmataceae</taxon>
        <taxon>Tuwongella</taxon>
    </lineage>
</organism>
<gene>
    <name evidence="1" type="ORF">GMBLW1_21710</name>
</gene>
<dbReference type="EMBL" id="LR586016">
    <property type="protein sequence ID" value="VIP01789.1"/>
    <property type="molecule type" value="Genomic_DNA"/>
</dbReference>